<proteinExistence type="predicted"/>
<name>A0A2R7Y0V4_9ARCH</name>
<dbReference type="EMBL" id="NDWU01000028">
    <property type="protein sequence ID" value="PUA31073.1"/>
    <property type="molecule type" value="Genomic_DNA"/>
</dbReference>
<comment type="caution">
    <text evidence="2">The sequence shown here is derived from an EMBL/GenBank/DDBJ whole genome shotgun (WGS) entry which is preliminary data.</text>
</comment>
<feature type="transmembrane region" description="Helical" evidence="1">
    <location>
        <begin position="80"/>
        <end position="101"/>
    </location>
</feature>
<dbReference type="Proteomes" id="UP000244066">
    <property type="component" value="Unassembled WGS sequence"/>
</dbReference>
<dbReference type="AlphaFoldDB" id="A0A2R7Y0V4"/>
<dbReference type="Gene3D" id="1.10.1760.20">
    <property type="match status" value="1"/>
</dbReference>
<keyword evidence="1" id="KW-0812">Transmembrane</keyword>
<feature type="transmembrane region" description="Helical" evidence="1">
    <location>
        <begin position="12"/>
        <end position="32"/>
    </location>
</feature>
<accession>A0A2R7Y0V4</accession>
<keyword evidence="1" id="KW-0472">Membrane</keyword>
<organism evidence="2 3">
    <name type="scientific">Candidatus Terraquivivens tikiterensis</name>
    <dbReference type="NCBI Taxonomy" id="1980982"/>
    <lineage>
        <taxon>Archaea</taxon>
        <taxon>Nitrososphaerota</taxon>
        <taxon>Candidatus Wolframiiraptoraceae</taxon>
        <taxon>Candidatus Terraquivivens</taxon>
    </lineage>
</organism>
<evidence type="ECO:0000256" key="1">
    <source>
        <dbReference type="SAM" id="Phobius"/>
    </source>
</evidence>
<feature type="transmembrane region" description="Helical" evidence="1">
    <location>
        <begin position="44"/>
        <end position="68"/>
    </location>
</feature>
<evidence type="ECO:0000313" key="2">
    <source>
        <dbReference type="EMBL" id="PUA31073.1"/>
    </source>
</evidence>
<reference evidence="2 3" key="1">
    <citation type="submission" date="2017-04" db="EMBL/GenBank/DDBJ databases">
        <title>Draft Aigarchaeota genome from a New Zealand hot spring.</title>
        <authorList>
            <person name="Reysenbach A.-L."/>
            <person name="Donaho J.A."/>
            <person name="Gerhart J."/>
            <person name="Kelley J.F."/>
            <person name="Kouba K."/>
            <person name="Podar M."/>
            <person name="Stott M."/>
        </authorList>
    </citation>
    <scope>NUCLEOTIDE SEQUENCE [LARGE SCALE GENOMIC DNA]</scope>
    <source>
        <strain evidence="2">NZ13_MG1</strain>
    </source>
</reference>
<feature type="transmembrane region" description="Helical" evidence="1">
    <location>
        <begin position="171"/>
        <end position="192"/>
    </location>
</feature>
<gene>
    <name evidence="2" type="ORF">B9J98_07910</name>
</gene>
<evidence type="ECO:0008006" key="4">
    <source>
        <dbReference type="Google" id="ProtNLM"/>
    </source>
</evidence>
<sequence>MEHEKPSRSLMVAVAAMFGGLSSAVTMLRLSFPFPPLPYLKFDLAELPVIFSFLAFGPTLGLFTSLVYWAALTLMTVGEWLWPIGPFMKFLAVVSMLAGIWAGSRGLVNSKRYGIGLLMLRMGLLSASVRAAIMGVMNYVILVIVAPESLAFVNSLLSATLGLRLGSEAELITLVIALTAAYNVAHAALSLVPPAVAVQSVERIGAFYRMAGGSWMGNLVERRAVAHKYMD</sequence>
<protein>
    <recommendedName>
        <fullName evidence="4">ECF transporter S component</fullName>
    </recommendedName>
</protein>
<keyword evidence="1" id="KW-1133">Transmembrane helix</keyword>
<evidence type="ECO:0000313" key="3">
    <source>
        <dbReference type="Proteomes" id="UP000244066"/>
    </source>
</evidence>